<comment type="catalytic activity">
    <reaction evidence="1 4">
        <text>[protein]-peptidylproline (omega=180) = [protein]-peptidylproline (omega=0)</text>
        <dbReference type="Rhea" id="RHEA:16237"/>
        <dbReference type="Rhea" id="RHEA-COMP:10747"/>
        <dbReference type="Rhea" id="RHEA-COMP:10748"/>
        <dbReference type="ChEBI" id="CHEBI:83833"/>
        <dbReference type="ChEBI" id="CHEBI:83834"/>
        <dbReference type="EC" id="5.2.1.8"/>
    </reaction>
</comment>
<dbReference type="PROSITE" id="PS50059">
    <property type="entry name" value="FKBP_PPIASE"/>
    <property type="match status" value="1"/>
</dbReference>
<proteinExistence type="predicted"/>
<dbReference type="InterPro" id="IPR046357">
    <property type="entry name" value="PPIase_dom_sf"/>
</dbReference>
<gene>
    <name evidence="6" type="ORF">IE90_01735</name>
</gene>
<evidence type="ECO:0000256" key="2">
    <source>
        <dbReference type="ARBA" id="ARBA00013194"/>
    </source>
</evidence>
<feature type="domain" description="PPIase FKBP-type" evidence="5">
    <location>
        <begin position="218"/>
        <end position="330"/>
    </location>
</feature>
<evidence type="ECO:0000259" key="5">
    <source>
        <dbReference type="PROSITE" id="PS50059"/>
    </source>
</evidence>
<keyword evidence="3 4" id="KW-0697">Rotamase</keyword>
<evidence type="ECO:0000256" key="1">
    <source>
        <dbReference type="ARBA" id="ARBA00000971"/>
    </source>
</evidence>
<dbReference type="Proteomes" id="UP000031937">
    <property type="component" value="Unassembled WGS sequence"/>
</dbReference>
<dbReference type="InterPro" id="IPR001179">
    <property type="entry name" value="PPIase_FKBP_dom"/>
</dbReference>
<protein>
    <recommendedName>
        <fullName evidence="2 4">peptidylprolyl isomerase</fullName>
        <ecNumber evidence="2 4">5.2.1.8</ecNumber>
    </recommendedName>
</protein>
<accession>A0AB34R719</accession>
<evidence type="ECO:0000313" key="6">
    <source>
        <dbReference type="EMBL" id="KIO47329.1"/>
    </source>
</evidence>
<reference evidence="6 7" key="1">
    <citation type="submission" date="2014-07" db="EMBL/GenBank/DDBJ databases">
        <title>Porphyromonadaceae bacterium OUH 334697 = ATCC BAA-2682 = DSM 28341 draft genome.</title>
        <authorList>
            <person name="Sydenham T.V."/>
            <person name="Hasman H."/>
            <person name="Justesen U.S."/>
        </authorList>
    </citation>
    <scope>NUCLEOTIDE SEQUENCE [LARGE SCALE GENOMIC DNA]</scope>
    <source>
        <strain evidence="6 7">OUH 334697</strain>
    </source>
</reference>
<dbReference type="Gene3D" id="3.10.50.40">
    <property type="match status" value="1"/>
</dbReference>
<evidence type="ECO:0000313" key="7">
    <source>
        <dbReference type="Proteomes" id="UP000031937"/>
    </source>
</evidence>
<dbReference type="GO" id="GO:0003755">
    <property type="term" value="F:peptidyl-prolyl cis-trans isomerase activity"/>
    <property type="evidence" value="ECO:0007669"/>
    <property type="project" value="UniProtKB-KW"/>
</dbReference>
<evidence type="ECO:0000256" key="3">
    <source>
        <dbReference type="ARBA" id="ARBA00023110"/>
    </source>
</evidence>
<dbReference type="Pfam" id="PF00254">
    <property type="entry name" value="FKBP_C"/>
    <property type="match status" value="1"/>
</dbReference>
<dbReference type="EC" id="5.2.1.8" evidence="2 4"/>
<dbReference type="SUPFAM" id="SSF54534">
    <property type="entry name" value="FKBP-like"/>
    <property type="match status" value="1"/>
</dbReference>
<dbReference type="AlphaFoldDB" id="A0AB34R719"/>
<name>A0AB34R719_9PORP</name>
<sequence>MTDGILITTKKTEMKKNNLIWGLGLLMGIFAGCSDGVDTIDIKKVLAQEQKNIEAYLDKNAKTEIIKIPVSEQSQHIADMYVFNNDRTGTVAEDKEWVLVNYDLTNLNGYIFDTTDPAKAAGSGFTATFPYGGPVYCRVGDGSFVGLLAGYVGEGKKGNLLVPSPVMYSNGITHLYDMKVEKVVGKDLFSYEKEMIKRYMDEVYSNIPRENILDVKSGDTTTYIVRTTLDSEGENIGAKDSVRVVCAAYLLDEVRDRDNLRQIIKLEGNKSVKWLVSDLIDGLRLSFPLLKVGDKADIIVPYGMAYEDKLFRGIPPYSTIIYQLEIKEKIAKK</sequence>
<evidence type="ECO:0000256" key="4">
    <source>
        <dbReference type="PROSITE-ProRule" id="PRU00277"/>
    </source>
</evidence>
<keyword evidence="4" id="KW-0413">Isomerase</keyword>
<organism evidence="6 7">
    <name type="scientific">Sanguibacteroides justesenii</name>
    <dbReference type="NCBI Taxonomy" id="1547597"/>
    <lineage>
        <taxon>Bacteria</taxon>
        <taxon>Pseudomonadati</taxon>
        <taxon>Bacteroidota</taxon>
        <taxon>Bacteroidia</taxon>
        <taxon>Bacteroidales</taxon>
        <taxon>Porphyromonadaceae</taxon>
        <taxon>Sanguibacteroides</taxon>
    </lineage>
</organism>
<comment type="caution">
    <text evidence="6">The sequence shown here is derived from an EMBL/GenBank/DDBJ whole genome shotgun (WGS) entry which is preliminary data.</text>
</comment>
<dbReference type="EMBL" id="JPIT01000007">
    <property type="protein sequence ID" value="KIO47329.1"/>
    <property type="molecule type" value="Genomic_DNA"/>
</dbReference>